<dbReference type="EMBL" id="GG738877">
    <property type="protein sequence ID" value="EFC42766.1"/>
    <property type="molecule type" value="Genomic_DNA"/>
</dbReference>
<sequence>MYADLTFQFLAEEEDNSVYYSSYYAFQSFGSDELLSLLKNKFVNQARNLIKFLNNRKQFLEYGKRLKNNGIIPTGVPIELICDCTVHLNVFETFNRVSFEEIMAWVPGEIFCITNKQVIKEALHYRGILVMASDELKSDPELVLKAIETDGNLKKGSFKFASKSLRSNQQFLLDAIEIDADILKYADSALRNDPDFMRKVARRHLYCFRFIGEELERNEEFITSVMIENSLAIGCLGELSRSLFNDLDRAGEEIVQLFETLVDMSRSDLIEHVKGICHDRDSMKQLLRCDGSLLEFCTEELQNDRTLVIIAVKNRGSSLRFAAPNFKMDREIVNLACKDSAENFKYASDSLRSNFDFIIENLKNGIDLVPYHTADIDEMLKLIGFYCFDDFIQFSCEYFPDLGSDLDLIEKIVERCWEVRQEFSDWPILEHVSEEVIPALQKDILLKVVQMDDSNFDRIPTELKNDTEILAAHITNQVNQAPYFEDFESLPQFLDSEFIKLLINYNIDYRIIEHMPEVVKVTPITSEFVKKWPQAFTLCPEFYSDDVQFITDSNVMAIAFAREPVQLEHLDLVAQAIQKDPNVLTKLPDDVQIGLLKQHKPDLLKALAQNCDDYARLCEEVQADRDVILMCAGSPFGGHLADLIPEQVLLDRDFLVNLVRRNGFTYQMIREMTMEEDEDEELAMEALKSWGWFESSLLYQYHDAKIIYKIFKELLNQRLKAFYSEDFFIPSRYSSLAFKV</sequence>
<dbReference type="Pfam" id="PF13475">
    <property type="entry name" value="DUF4116"/>
    <property type="match status" value="4"/>
</dbReference>
<proteinExistence type="predicted"/>
<dbReference type="KEGG" id="ngr:NAEGRDRAFT_80237"/>
<feature type="domain" description="DUF4116" evidence="1">
    <location>
        <begin position="329"/>
        <end position="364"/>
    </location>
</feature>
<accession>D2VJX5</accession>
<dbReference type="InParanoid" id="D2VJX5"/>
<protein>
    <recommendedName>
        <fullName evidence="1">DUF4116 domain-containing protein</fullName>
    </recommendedName>
</protein>
<feature type="domain" description="DUF4116" evidence="1">
    <location>
        <begin position="279"/>
        <end position="327"/>
    </location>
</feature>
<evidence type="ECO:0000313" key="2">
    <source>
        <dbReference type="EMBL" id="EFC42766.1"/>
    </source>
</evidence>
<organism evidence="3">
    <name type="scientific">Naegleria gruberi</name>
    <name type="common">Amoeba</name>
    <dbReference type="NCBI Taxonomy" id="5762"/>
    <lineage>
        <taxon>Eukaryota</taxon>
        <taxon>Discoba</taxon>
        <taxon>Heterolobosea</taxon>
        <taxon>Tetramitia</taxon>
        <taxon>Eutetramitia</taxon>
        <taxon>Vahlkampfiidae</taxon>
        <taxon>Naegleria</taxon>
    </lineage>
</organism>
<dbReference type="RefSeq" id="XP_002675510.1">
    <property type="nucleotide sequence ID" value="XM_002675464.1"/>
</dbReference>
<dbReference type="VEuPathDB" id="AmoebaDB:NAEGRDRAFT_80237"/>
<feature type="domain" description="DUF4116" evidence="1">
    <location>
        <begin position="115"/>
        <end position="166"/>
    </location>
</feature>
<feature type="domain" description="DUF4116" evidence="1">
    <location>
        <begin position="169"/>
        <end position="215"/>
    </location>
</feature>
<dbReference type="AlphaFoldDB" id="D2VJX5"/>
<dbReference type="Proteomes" id="UP000006671">
    <property type="component" value="Unassembled WGS sequence"/>
</dbReference>
<reference evidence="2 3" key="1">
    <citation type="journal article" date="2010" name="Cell">
        <title>The genome of Naegleria gruberi illuminates early eukaryotic versatility.</title>
        <authorList>
            <person name="Fritz-Laylin L.K."/>
            <person name="Prochnik S.E."/>
            <person name="Ginger M.L."/>
            <person name="Dacks J.B."/>
            <person name="Carpenter M.L."/>
            <person name="Field M.C."/>
            <person name="Kuo A."/>
            <person name="Paredez A."/>
            <person name="Chapman J."/>
            <person name="Pham J."/>
            <person name="Shu S."/>
            <person name="Neupane R."/>
            <person name="Cipriano M."/>
            <person name="Mancuso J."/>
            <person name="Tu H."/>
            <person name="Salamov A."/>
            <person name="Lindquist E."/>
            <person name="Shapiro H."/>
            <person name="Lucas S."/>
            <person name="Grigoriev I.V."/>
            <person name="Cande W.Z."/>
            <person name="Fulton C."/>
            <person name="Rokhsar D.S."/>
            <person name="Dawson S.C."/>
        </authorList>
    </citation>
    <scope>NUCLEOTIDE SEQUENCE [LARGE SCALE GENOMIC DNA]</scope>
    <source>
        <strain evidence="2 3">NEG-M</strain>
    </source>
</reference>
<name>D2VJX5_NAEGR</name>
<keyword evidence="3" id="KW-1185">Reference proteome</keyword>
<evidence type="ECO:0000259" key="1">
    <source>
        <dbReference type="Pfam" id="PF13475"/>
    </source>
</evidence>
<dbReference type="OrthoDB" id="447781at2759"/>
<dbReference type="InterPro" id="IPR025197">
    <property type="entry name" value="DUF4116"/>
</dbReference>
<dbReference type="GeneID" id="8862837"/>
<gene>
    <name evidence="2" type="ORF">NAEGRDRAFT_80237</name>
</gene>
<evidence type="ECO:0000313" key="3">
    <source>
        <dbReference type="Proteomes" id="UP000006671"/>
    </source>
</evidence>